<dbReference type="GO" id="GO:0016020">
    <property type="term" value="C:membrane"/>
    <property type="evidence" value="ECO:0007669"/>
    <property type="project" value="UniProtKB-SubCell"/>
</dbReference>
<dbReference type="InterPro" id="IPR005828">
    <property type="entry name" value="MFS_sugar_transport-like"/>
</dbReference>
<feature type="region of interest" description="Disordered" evidence="5">
    <location>
        <begin position="549"/>
        <end position="572"/>
    </location>
</feature>
<dbReference type="Gene3D" id="1.20.1250.20">
    <property type="entry name" value="MFS general substrate transporter like domains"/>
    <property type="match status" value="1"/>
</dbReference>
<feature type="transmembrane region" description="Helical" evidence="6">
    <location>
        <begin position="471"/>
        <end position="493"/>
    </location>
</feature>
<dbReference type="GO" id="GO:0022857">
    <property type="term" value="F:transmembrane transporter activity"/>
    <property type="evidence" value="ECO:0007669"/>
    <property type="project" value="InterPro"/>
</dbReference>
<evidence type="ECO:0000256" key="1">
    <source>
        <dbReference type="ARBA" id="ARBA00004141"/>
    </source>
</evidence>
<feature type="transmembrane region" description="Helical" evidence="6">
    <location>
        <begin position="438"/>
        <end position="459"/>
    </location>
</feature>
<dbReference type="AlphaFoldDB" id="A0A553PKZ1"/>
<accession>A0A553PKZ1</accession>
<evidence type="ECO:0000313" key="8">
    <source>
        <dbReference type="Proteomes" id="UP000318571"/>
    </source>
</evidence>
<dbReference type="EMBL" id="VCGU01000003">
    <property type="protein sequence ID" value="TRY78354.1"/>
    <property type="molecule type" value="Genomic_DNA"/>
</dbReference>
<feature type="transmembrane region" description="Helical" evidence="6">
    <location>
        <begin position="410"/>
        <end position="426"/>
    </location>
</feature>
<dbReference type="SUPFAM" id="SSF103473">
    <property type="entry name" value="MFS general substrate transporter"/>
    <property type="match status" value="1"/>
</dbReference>
<feature type="transmembrane region" description="Helical" evidence="6">
    <location>
        <begin position="350"/>
        <end position="371"/>
    </location>
</feature>
<feature type="transmembrane region" description="Helical" evidence="6">
    <location>
        <begin position="185"/>
        <end position="205"/>
    </location>
</feature>
<feature type="transmembrane region" description="Helical" evidence="6">
    <location>
        <begin position="217"/>
        <end position="237"/>
    </location>
</feature>
<evidence type="ECO:0000256" key="3">
    <source>
        <dbReference type="ARBA" id="ARBA00022989"/>
    </source>
</evidence>
<keyword evidence="4 6" id="KW-0472">Membrane</keyword>
<protein>
    <recommendedName>
        <fullName evidence="9">Major facilitator superfamily (MFS) profile domain-containing protein</fullName>
    </recommendedName>
</protein>
<evidence type="ECO:0000256" key="4">
    <source>
        <dbReference type="ARBA" id="ARBA00023136"/>
    </source>
</evidence>
<feature type="transmembrane region" description="Helical" evidence="6">
    <location>
        <begin position="161"/>
        <end position="179"/>
    </location>
</feature>
<dbReference type="Pfam" id="PF00083">
    <property type="entry name" value="Sugar_tr"/>
    <property type="match status" value="1"/>
</dbReference>
<dbReference type="OMA" id="ELSHWHE"/>
<reference evidence="7 8" key="1">
    <citation type="journal article" date="2018" name="Nat. Ecol. Evol.">
        <title>Genomic signatures of mitonuclear coevolution across populations of Tigriopus californicus.</title>
        <authorList>
            <person name="Barreto F.S."/>
            <person name="Watson E.T."/>
            <person name="Lima T.G."/>
            <person name="Willett C.S."/>
            <person name="Edmands S."/>
            <person name="Li W."/>
            <person name="Burton R.S."/>
        </authorList>
    </citation>
    <scope>NUCLEOTIDE SEQUENCE [LARGE SCALE GENOMIC DNA]</scope>
    <source>
        <strain evidence="7 8">San Diego</strain>
    </source>
</reference>
<comment type="caution">
    <text evidence="7">The sequence shown here is derived from an EMBL/GenBank/DDBJ whole genome shotgun (WGS) entry which is preliminary data.</text>
</comment>
<dbReference type="Proteomes" id="UP000318571">
    <property type="component" value="Chromosome 11"/>
</dbReference>
<comment type="subcellular location">
    <subcellularLocation>
        <location evidence="1">Membrane</location>
        <topology evidence="1">Multi-pass membrane protein</topology>
    </subcellularLocation>
</comment>
<organism evidence="7 8">
    <name type="scientific">Tigriopus californicus</name>
    <name type="common">Marine copepod</name>
    <dbReference type="NCBI Taxonomy" id="6832"/>
    <lineage>
        <taxon>Eukaryota</taxon>
        <taxon>Metazoa</taxon>
        <taxon>Ecdysozoa</taxon>
        <taxon>Arthropoda</taxon>
        <taxon>Crustacea</taxon>
        <taxon>Multicrustacea</taxon>
        <taxon>Hexanauplia</taxon>
        <taxon>Copepoda</taxon>
        <taxon>Harpacticoida</taxon>
        <taxon>Harpacticidae</taxon>
        <taxon>Tigriopus</taxon>
    </lineage>
</organism>
<sequence length="572" mass="63526">MSFEIYLSQIGDFHRYQFLLMVFIFYTTFMTGINYYTQIFLFSVPPHECRIPSSSSSSAPSSLFLPASTLLNSSLQFQGSPWQNLAQCQFPTNISLSHSLENGTPTVAVKKLLMDGLGDGDLKWNHCTQGWNYDTSNIFMTVVAEILIACLRFRMGRKPTVLFSHVVYFLGGIGTYFAHGFVPIAIARFMVGMSHHIISHLPYLIALEYCGVKKRVIPLLTMMLAYSLASVTIPIISHELSHWHELLFLATFPNLLVVILFPWVPESPSWLLCNNKFQEAGRILQQVAKINGTDVRPVLKDLESQISKARSMEKSRVQEEGEGRDRSTWLVDALLTNFNGVRHFLGYSRLCLHLVISMVISVVGFMCYYGHVENTSNLGGDGFTKYVYGAVVEIPAFSVPFLANKFGRKLVIMGLFSFSGLASALYEVFHQDQPETALALALCGRMCSCGAYYIALQYVSELMPTIVRGTCVASCEIAGGIGLFISPQIVYLGRNMRSLPLLIFAGLSFLGSGAAMFLPETAGHLLPQTLEDGNDFGRDQSFCSFLKPRRSGSKGDAQAHDGPLDQQEEISL</sequence>
<name>A0A553PKZ1_TIGCA</name>
<feature type="transmembrane region" description="Helical" evidence="6">
    <location>
        <begin position="16"/>
        <end position="36"/>
    </location>
</feature>
<evidence type="ECO:0000256" key="5">
    <source>
        <dbReference type="SAM" id="MobiDB-lite"/>
    </source>
</evidence>
<dbReference type="PANTHER" id="PTHR24064">
    <property type="entry name" value="SOLUTE CARRIER FAMILY 22 MEMBER"/>
    <property type="match status" value="1"/>
</dbReference>
<gene>
    <name evidence="7" type="ORF">TCAL_01737</name>
</gene>
<feature type="transmembrane region" description="Helical" evidence="6">
    <location>
        <begin position="243"/>
        <end position="264"/>
    </location>
</feature>
<evidence type="ECO:0000313" key="7">
    <source>
        <dbReference type="EMBL" id="TRY78354.1"/>
    </source>
</evidence>
<feature type="transmembrane region" description="Helical" evidence="6">
    <location>
        <begin position="499"/>
        <end position="518"/>
    </location>
</feature>
<dbReference type="STRING" id="6832.A0A553PKZ1"/>
<evidence type="ECO:0008006" key="9">
    <source>
        <dbReference type="Google" id="ProtNLM"/>
    </source>
</evidence>
<evidence type="ECO:0000256" key="2">
    <source>
        <dbReference type="ARBA" id="ARBA00022692"/>
    </source>
</evidence>
<dbReference type="InterPro" id="IPR036259">
    <property type="entry name" value="MFS_trans_sf"/>
</dbReference>
<keyword evidence="8" id="KW-1185">Reference proteome</keyword>
<keyword evidence="3 6" id="KW-1133">Transmembrane helix</keyword>
<evidence type="ECO:0000256" key="6">
    <source>
        <dbReference type="SAM" id="Phobius"/>
    </source>
</evidence>
<proteinExistence type="predicted"/>
<keyword evidence="2 6" id="KW-0812">Transmembrane</keyword>